<dbReference type="InterPro" id="IPR004995">
    <property type="entry name" value="Spore_Ger"/>
</dbReference>
<dbReference type="PANTHER" id="PTHR22550">
    <property type="entry name" value="SPORE GERMINATION PROTEIN"/>
    <property type="match status" value="1"/>
</dbReference>
<reference evidence="6" key="1">
    <citation type="submission" date="2023-06" db="EMBL/GenBank/DDBJ databases">
        <title>Comparative genomics of Bacillaceae isolates and their secondary metabolite potential.</title>
        <authorList>
            <person name="Song L."/>
            <person name="Nielsen L.J."/>
            <person name="Mohite O."/>
            <person name="Xu X."/>
            <person name="Weber T."/>
            <person name="Kovacs A.T."/>
        </authorList>
    </citation>
    <scope>NUCLEOTIDE SEQUENCE</scope>
    <source>
        <strain evidence="6">D8_B_37</strain>
    </source>
</reference>
<comment type="caution">
    <text evidence="6">The sequence shown here is derived from an EMBL/GenBank/DDBJ whole genome shotgun (WGS) entry which is preliminary data.</text>
</comment>
<feature type="transmembrane region" description="Helical" evidence="5">
    <location>
        <begin position="390"/>
        <end position="409"/>
    </location>
</feature>
<keyword evidence="3 4" id="KW-0472">Membrane</keyword>
<feature type="transmembrane region" description="Helical" evidence="5">
    <location>
        <begin position="362"/>
        <end position="384"/>
    </location>
</feature>
<gene>
    <name evidence="6" type="ORF">QUF89_12415</name>
</gene>
<evidence type="ECO:0000313" key="6">
    <source>
        <dbReference type="EMBL" id="MDM5452988.1"/>
    </source>
</evidence>
<keyword evidence="5" id="KW-0812">Transmembrane</keyword>
<sequence length="494" mass="55240">MTSEKPRNMKPIPNRVTEVDAYMEEKVGLGVSFDLGVRRVKVLRKDVHLYYINGLTDTEYIIGILDSLIHNRNSDIMSGKVFDVIKGLLVHQSVEELATMDELVDKVLSGLIVLVVDGKPIGLVVDVRSYPGRQPVEPDTEKVVRGSRDGFVENIIINTAITRRRIRDERLRFEMLHVGERSKTDISIGYIEDIADPDLIDIVRKELNSIEVDGITMADKTIEEFIVKQGYNPYPLVRYTERADVAATHLLEGHVLIYVDTSPSVIITPSTLFHHMQHAEEYRQAPAVGTLVRWTRFLGIFVSLYLLPIWLLFALEPSLLPDKLEFIGPNDKTHIPTVVQIFISDIGIEFLRMAAVHTPTPLSTAMGLVAAVLIGQIAIDVGLFVPEVVLYASVAAIGTFVTPSLELGVANKISRLVLLVLVAIFKVPGLIIGITLHIILLTSIKTLNTPYLWPLIPFQPKGMSHILLRRPYPGAAERPSIVHPQDKYRQPRKS</sequence>
<dbReference type="PIRSF" id="PIRSF005690">
    <property type="entry name" value="GerBA"/>
    <property type="match status" value="1"/>
</dbReference>
<protein>
    <submittedName>
        <fullName evidence="6">Spore germination protein</fullName>
    </submittedName>
</protein>
<dbReference type="AlphaFoldDB" id="A0AAW7IAA4"/>
<evidence type="ECO:0000256" key="2">
    <source>
        <dbReference type="ARBA" id="ARBA00005278"/>
    </source>
</evidence>
<keyword evidence="5" id="KW-1133">Transmembrane helix</keyword>
<dbReference type="Pfam" id="PF03323">
    <property type="entry name" value="GerA"/>
    <property type="match status" value="1"/>
</dbReference>
<feature type="transmembrane region" description="Helical" evidence="5">
    <location>
        <begin position="297"/>
        <end position="315"/>
    </location>
</feature>
<name>A0AAW7IAA4_9BACI</name>
<dbReference type="GO" id="GO:0005886">
    <property type="term" value="C:plasma membrane"/>
    <property type="evidence" value="ECO:0007669"/>
    <property type="project" value="UniProtKB-SubCell"/>
</dbReference>
<feature type="transmembrane region" description="Helical" evidence="5">
    <location>
        <begin position="416"/>
        <end position="440"/>
    </location>
</feature>
<dbReference type="GO" id="GO:0009847">
    <property type="term" value="P:spore germination"/>
    <property type="evidence" value="ECO:0007669"/>
    <property type="project" value="UniProtKB-UniRule"/>
</dbReference>
<evidence type="ECO:0000256" key="3">
    <source>
        <dbReference type="ARBA" id="ARBA00023136"/>
    </source>
</evidence>
<dbReference type="RefSeq" id="WP_289320103.1">
    <property type="nucleotide sequence ID" value="NZ_JAUCEY010000008.1"/>
</dbReference>
<evidence type="ECO:0000256" key="4">
    <source>
        <dbReference type="PIRNR" id="PIRNR005690"/>
    </source>
</evidence>
<evidence type="ECO:0000313" key="7">
    <source>
        <dbReference type="Proteomes" id="UP001234602"/>
    </source>
</evidence>
<dbReference type="Proteomes" id="UP001234602">
    <property type="component" value="Unassembled WGS sequence"/>
</dbReference>
<accession>A0AAW7IAA4</accession>
<evidence type="ECO:0000256" key="1">
    <source>
        <dbReference type="ARBA" id="ARBA00004141"/>
    </source>
</evidence>
<dbReference type="PANTHER" id="PTHR22550:SF9">
    <property type="entry name" value="STAGE V SPORULATION PROTEIN AF"/>
    <property type="match status" value="1"/>
</dbReference>
<organism evidence="6 7">
    <name type="scientific">Peribacillus simplex</name>
    <dbReference type="NCBI Taxonomy" id="1478"/>
    <lineage>
        <taxon>Bacteria</taxon>
        <taxon>Bacillati</taxon>
        <taxon>Bacillota</taxon>
        <taxon>Bacilli</taxon>
        <taxon>Bacillales</taxon>
        <taxon>Bacillaceae</taxon>
        <taxon>Peribacillus</taxon>
    </lineage>
</organism>
<dbReference type="EMBL" id="JAUCEY010000008">
    <property type="protein sequence ID" value="MDM5452988.1"/>
    <property type="molecule type" value="Genomic_DNA"/>
</dbReference>
<comment type="similarity">
    <text evidence="2 4">Belongs to the GerABKA family.</text>
</comment>
<comment type="subcellular location">
    <subcellularLocation>
        <location evidence="4">Cell membrane</location>
    </subcellularLocation>
    <subcellularLocation>
        <location evidence="1">Membrane</location>
        <topology evidence="1">Multi-pass membrane protein</topology>
    </subcellularLocation>
</comment>
<evidence type="ECO:0000256" key="5">
    <source>
        <dbReference type="SAM" id="Phobius"/>
    </source>
</evidence>
<proteinExistence type="inferred from homology"/>
<dbReference type="InterPro" id="IPR050768">
    <property type="entry name" value="UPF0353/GerABKA_families"/>
</dbReference>